<accession>A0A6M8AY74</accession>
<name>A0A6M8AY74_9ACTO</name>
<evidence type="ECO:0000313" key="3">
    <source>
        <dbReference type="Proteomes" id="UP000504752"/>
    </source>
</evidence>
<reference evidence="2 3" key="1">
    <citation type="submission" date="2020-05" db="EMBL/GenBank/DDBJ databases">
        <title>Actinomyces sp. zg-325.</title>
        <authorList>
            <person name="Yang C."/>
        </authorList>
    </citation>
    <scope>NUCLEOTIDE SEQUENCE [LARGE SCALE GENOMIC DNA]</scope>
    <source>
        <strain evidence="3">zg-325</strain>
    </source>
</reference>
<evidence type="ECO:0000256" key="1">
    <source>
        <dbReference type="SAM" id="MobiDB-lite"/>
    </source>
</evidence>
<dbReference type="RefSeq" id="WP_159524667.1">
    <property type="nucleotide sequence ID" value="NZ_CP053642.1"/>
</dbReference>
<dbReference type="Proteomes" id="UP000504752">
    <property type="component" value="Chromosome"/>
</dbReference>
<gene>
    <name evidence="2" type="ORF">HPC72_03495</name>
</gene>
<feature type="compositionally biased region" description="Basic and acidic residues" evidence="1">
    <location>
        <begin position="1"/>
        <end position="10"/>
    </location>
</feature>
<protein>
    <submittedName>
        <fullName evidence="2">DUF4913 domain-containing protein</fullName>
    </submittedName>
</protein>
<feature type="region of interest" description="Disordered" evidence="1">
    <location>
        <begin position="1"/>
        <end position="24"/>
    </location>
</feature>
<evidence type="ECO:0000313" key="2">
    <source>
        <dbReference type="EMBL" id="QKD79439.1"/>
    </source>
</evidence>
<keyword evidence="3" id="KW-1185">Reference proteome</keyword>
<dbReference type="AlphaFoldDB" id="A0A6M8AY74"/>
<dbReference type="InterPro" id="IPR032584">
    <property type="entry name" value="DUF4913"/>
</dbReference>
<dbReference type="Pfam" id="PF16259">
    <property type="entry name" value="DUF4913"/>
    <property type="match status" value="1"/>
</dbReference>
<proteinExistence type="predicted"/>
<organism evidence="2 3">
    <name type="scientific">Actinomyces marmotae</name>
    <dbReference type="NCBI Taxonomy" id="2737173"/>
    <lineage>
        <taxon>Bacteria</taxon>
        <taxon>Bacillati</taxon>
        <taxon>Actinomycetota</taxon>
        <taxon>Actinomycetes</taxon>
        <taxon>Actinomycetales</taxon>
        <taxon>Actinomycetaceae</taxon>
        <taxon>Actinomyces</taxon>
    </lineage>
</organism>
<sequence length="149" mass="16863">MSEDTGEKKGRASAQAGRDEAPGGLEPVFPTLEAFVEHVASSLWDRVITDSHRWCDQWWNHPEAVYALTCLWHAWEQTHVSDAEARMRWLLQYSYPLMDRLCSANGPFCRCKPHCVLNGRGHNSHPFNDDEVRGLPTAAMPEGVFGARQ</sequence>
<dbReference type="EMBL" id="CP053642">
    <property type="protein sequence ID" value="QKD79439.1"/>
    <property type="molecule type" value="Genomic_DNA"/>
</dbReference>
<dbReference type="KEGG" id="amam:HPC72_03495"/>